<gene>
    <name evidence="2" type="ORF">SO802_021383</name>
</gene>
<evidence type="ECO:0000313" key="2">
    <source>
        <dbReference type="EMBL" id="KAK9996697.1"/>
    </source>
</evidence>
<dbReference type="EMBL" id="JAZDWU010000007">
    <property type="protein sequence ID" value="KAK9996697.1"/>
    <property type="molecule type" value="Genomic_DNA"/>
</dbReference>
<dbReference type="AlphaFoldDB" id="A0AAW2CGP9"/>
<dbReference type="Proteomes" id="UP001459277">
    <property type="component" value="Unassembled WGS sequence"/>
</dbReference>
<keyword evidence="1" id="KW-1133">Transmembrane helix</keyword>
<sequence>MTSLRFEGPIIDLEGESSIQLGIDLLGHRYLKHIHYVDLETNYNFLKQHLMMAKVFLLFLLGAYLFANGGQTVSLRSLGVLGWVFLLSLTQA</sequence>
<evidence type="ECO:0000256" key="1">
    <source>
        <dbReference type="SAM" id="Phobius"/>
    </source>
</evidence>
<keyword evidence="1" id="KW-0812">Transmembrane</keyword>
<keyword evidence="1" id="KW-0472">Membrane</keyword>
<accession>A0AAW2CGP9</accession>
<name>A0AAW2CGP9_9ROSI</name>
<keyword evidence="3" id="KW-1185">Reference proteome</keyword>
<organism evidence="2 3">
    <name type="scientific">Lithocarpus litseifolius</name>
    <dbReference type="NCBI Taxonomy" id="425828"/>
    <lineage>
        <taxon>Eukaryota</taxon>
        <taxon>Viridiplantae</taxon>
        <taxon>Streptophyta</taxon>
        <taxon>Embryophyta</taxon>
        <taxon>Tracheophyta</taxon>
        <taxon>Spermatophyta</taxon>
        <taxon>Magnoliopsida</taxon>
        <taxon>eudicotyledons</taxon>
        <taxon>Gunneridae</taxon>
        <taxon>Pentapetalae</taxon>
        <taxon>rosids</taxon>
        <taxon>fabids</taxon>
        <taxon>Fagales</taxon>
        <taxon>Fagaceae</taxon>
        <taxon>Lithocarpus</taxon>
    </lineage>
</organism>
<comment type="caution">
    <text evidence="2">The sequence shown here is derived from an EMBL/GenBank/DDBJ whole genome shotgun (WGS) entry which is preliminary data.</text>
</comment>
<evidence type="ECO:0000313" key="3">
    <source>
        <dbReference type="Proteomes" id="UP001459277"/>
    </source>
</evidence>
<feature type="transmembrane region" description="Helical" evidence="1">
    <location>
        <begin position="50"/>
        <end position="67"/>
    </location>
</feature>
<proteinExistence type="predicted"/>
<reference evidence="2 3" key="1">
    <citation type="submission" date="2024-01" db="EMBL/GenBank/DDBJ databases">
        <title>A telomere-to-telomere, gap-free genome of sweet tea (Lithocarpus litseifolius).</title>
        <authorList>
            <person name="Zhou J."/>
        </authorList>
    </citation>
    <scope>NUCLEOTIDE SEQUENCE [LARGE SCALE GENOMIC DNA]</scope>
    <source>
        <strain evidence="2">Zhou-2022a</strain>
        <tissue evidence="2">Leaf</tissue>
    </source>
</reference>
<protein>
    <submittedName>
        <fullName evidence="2">Uncharacterized protein</fullName>
    </submittedName>
</protein>